<organism evidence="1 2">
    <name type="scientific">Legionella resiliens</name>
    <dbReference type="NCBI Taxonomy" id="2905958"/>
    <lineage>
        <taxon>Bacteria</taxon>
        <taxon>Pseudomonadati</taxon>
        <taxon>Pseudomonadota</taxon>
        <taxon>Gammaproteobacteria</taxon>
        <taxon>Legionellales</taxon>
        <taxon>Legionellaceae</taxon>
        <taxon>Legionella</taxon>
    </lineage>
</organism>
<keyword evidence="2" id="KW-1185">Reference proteome</keyword>
<name>A0ABS8X7L1_9GAMM</name>
<proteinExistence type="predicted"/>
<dbReference type="RefSeq" id="WP_232891192.1">
    <property type="nucleotide sequence ID" value="NZ_JAJSPM010000009.1"/>
</dbReference>
<evidence type="ECO:0000313" key="1">
    <source>
        <dbReference type="EMBL" id="MCE3533501.1"/>
    </source>
</evidence>
<accession>A0ABS8X7L1</accession>
<dbReference type="Proteomes" id="UP001320170">
    <property type="component" value="Unassembled WGS sequence"/>
</dbReference>
<reference evidence="1 2" key="1">
    <citation type="journal article" date="2024" name="Pathogens">
        <title>Characterization of a Novel Species of Legionella Isolated from a Healthcare Facility: Legionella resiliens sp. nov.</title>
        <authorList>
            <person name="Cristino S."/>
            <person name="Pascale M.R."/>
            <person name="Marino F."/>
            <person name="Derelitto C."/>
            <person name="Salaris S."/>
            <person name="Orsini M."/>
            <person name="Squarzoni S."/>
            <person name="Grottola A."/>
            <person name="Girolamini L."/>
        </authorList>
    </citation>
    <scope>NUCLEOTIDE SEQUENCE [LARGE SCALE GENOMIC DNA]</scope>
    <source>
        <strain evidence="1 2">8cVS16</strain>
    </source>
</reference>
<evidence type="ECO:0000313" key="2">
    <source>
        <dbReference type="Proteomes" id="UP001320170"/>
    </source>
</evidence>
<dbReference type="EMBL" id="JAJTND010000005">
    <property type="protein sequence ID" value="MCE3533501.1"/>
    <property type="molecule type" value="Genomic_DNA"/>
</dbReference>
<comment type="caution">
    <text evidence="1">The sequence shown here is derived from an EMBL/GenBank/DDBJ whole genome shotgun (WGS) entry which is preliminary data.</text>
</comment>
<protein>
    <submittedName>
        <fullName evidence="1">Uncharacterized protein</fullName>
    </submittedName>
</protein>
<gene>
    <name evidence="1" type="ORF">LXO92_14095</name>
</gene>
<sequence length="424" mass="48994">MYSHLFANKKETKVKQLKQIITRTRLDWSDFILLTTSLLKQLIGTQIQDKLYEIEHLYLDNRKEEAIQAILTVCQTETSISYNKALLNAICTQANHLTNDPMKLESRRYFETKFSLNIWQSLEQEEFSTLTKLSALVHDIDPTIDIPKRVNTLKEAEIVIGRMEQIWGTKEIQEQMRTIMSSGLFQRKDRGTTRIDEENDIIGSSNLGIMHSSAPNPDNAFPIVRFNRHPDVNLIKPNHKNGYSATNTHVPFVCSLSGHTGVLLLTIRRFLDKYRNDDQEVKEKDIKNLIKIFFSFTCKSGFHSYGEIFTVLRDPEVQKMALSNYIIPSKLSFQEQCLHNTYQLACDYAYQLQIKKTINHEISTTPNLPSEQSRWSSIQQNIHESHIRSKMTGHCQSTTTTVPLKNTCHSEHTEESPAKWQVLC</sequence>